<name>A0A1G2KPH4_9BACT</name>
<dbReference type="PANTHER" id="PTHR46390:SF1">
    <property type="entry name" value="MANNOSE-1-PHOSPHATE GUANYLYLTRANSFERASE"/>
    <property type="match status" value="1"/>
</dbReference>
<dbReference type="AlphaFoldDB" id="A0A1G2KPH4"/>
<dbReference type="Gene3D" id="2.60.120.10">
    <property type="entry name" value="Jelly Rolls"/>
    <property type="match status" value="1"/>
</dbReference>
<dbReference type="Proteomes" id="UP000177362">
    <property type="component" value="Unassembled WGS sequence"/>
</dbReference>
<comment type="caution">
    <text evidence="2">The sequence shown here is derived from an EMBL/GenBank/DDBJ whole genome shotgun (WGS) entry which is preliminary data.</text>
</comment>
<dbReference type="STRING" id="1802271.A3C11_03325"/>
<reference evidence="2 3" key="1">
    <citation type="journal article" date="2016" name="Nat. Commun.">
        <title>Thousands of microbial genomes shed light on interconnected biogeochemical processes in an aquifer system.</title>
        <authorList>
            <person name="Anantharaman K."/>
            <person name="Brown C.T."/>
            <person name="Hug L.A."/>
            <person name="Sharon I."/>
            <person name="Castelle C.J."/>
            <person name="Probst A.J."/>
            <person name="Thomas B.C."/>
            <person name="Singh A."/>
            <person name="Wilkins M.J."/>
            <person name="Karaoz U."/>
            <person name="Brodie E.L."/>
            <person name="Williams K.H."/>
            <person name="Hubbard S.S."/>
            <person name="Banfield J.F."/>
        </authorList>
    </citation>
    <scope>NUCLEOTIDE SEQUENCE [LARGE SCALE GENOMIC DNA]</scope>
</reference>
<dbReference type="InterPro" id="IPR051161">
    <property type="entry name" value="Mannose-6P_isomerase_type2"/>
</dbReference>
<dbReference type="EMBL" id="MHQJ01000023">
    <property type="protein sequence ID" value="OHA01154.1"/>
    <property type="molecule type" value="Genomic_DNA"/>
</dbReference>
<dbReference type="CDD" id="cd02213">
    <property type="entry name" value="cupin_PMI_typeII_C"/>
    <property type="match status" value="1"/>
</dbReference>
<gene>
    <name evidence="2" type="ORF">A3C11_03325</name>
</gene>
<feature type="domain" description="Mannose-6-phosphate isomerase type II C-terminal" evidence="1">
    <location>
        <begin position="14"/>
        <end position="115"/>
    </location>
</feature>
<evidence type="ECO:0000313" key="3">
    <source>
        <dbReference type="Proteomes" id="UP000177362"/>
    </source>
</evidence>
<dbReference type="InterPro" id="IPR001538">
    <property type="entry name" value="Man6P_isomerase-2_C"/>
</dbReference>
<evidence type="ECO:0000313" key="2">
    <source>
        <dbReference type="EMBL" id="OHA01154.1"/>
    </source>
</evidence>
<dbReference type="PANTHER" id="PTHR46390">
    <property type="entry name" value="MANNOSE-1-PHOSPHATE GUANYLYLTRANSFERASE"/>
    <property type="match status" value="1"/>
</dbReference>
<organism evidence="2 3">
    <name type="scientific">Candidatus Sungbacteria bacterium RIFCSPHIGHO2_02_FULL_49_12</name>
    <dbReference type="NCBI Taxonomy" id="1802271"/>
    <lineage>
        <taxon>Bacteria</taxon>
        <taxon>Candidatus Sungiibacteriota</taxon>
    </lineage>
</organism>
<sequence>MMSKVSPELPFSEKRPWGEFRQFTDGEAVTVKTIFVQRGESFSLQDHQARSEFWRVLSGTPEITVGRAIVRAKKGDEFSVPIGVEHRVRALDDDVELLEISRGQFDEQDIVRLEDKYGRAGN</sequence>
<dbReference type="GO" id="GO:0009298">
    <property type="term" value="P:GDP-mannose biosynthetic process"/>
    <property type="evidence" value="ECO:0007669"/>
    <property type="project" value="TreeGrafter"/>
</dbReference>
<proteinExistence type="predicted"/>
<accession>A0A1G2KPH4</accession>
<dbReference type="SUPFAM" id="SSF51182">
    <property type="entry name" value="RmlC-like cupins"/>
    <property type="match status" value="1"/>
</dbReference>
<dbReference type="Pfam" id="PF01050">
    <property type="entry name" value="MannoseP_isomer"/>
    <property type="match status" value="1"/>
</dbReference>
<evidence type="ECO:0000259" key="1">
    <source>
        <dbReference type="Pfam" id="PF01050"/>
    </source>
</evidence>
<dbReference type="GO" id="GO:0004475">
    <property type="term" value="F:mannose-1-phosphate guanylyltransferase (GTP) activity"/>
    <property type="evidence" value="ECO:0007669"/>
    <property type="project" value="TreeGrafter"/>
</dbReference>
<dbReference type="InterPro" id="IPR014710">
    <property type="entry name" value="RmlC-like_jellyroll"/>
</dbReference>
<protein>
    <recommendedName>
        <fullName evidence="1">Mannose-6-phosphate isomerase type II C-terminal domain-containing protein</fullName>
    </recommendedName>
</protein>
<dbReference type="GO" id="GO:0005976">
    <property type="term" value="P:polysaccharide metabolic process"/>
    <property type="evidence" value="ECO:0007669"/>
    <property type="project" value="InterPro"/>
</dbReference>
<dbReference type="InterPro" id="IPR011051">
    <property type="entry name" value="RmlC_Cupin_sf"/>
</dbReference>